<gene>
    <name evidence="2" type="ORF">B9Q06_02635</name>
</gene>
<dbReference type="InterPro" id="IPR001296">
    <property type="entry name" value="Glyco_trans_1"/>
</dbReference>
<evidence type="ECO:0000313" key="3">
    <source>
        <dbReference type="Proteomes" id="UP000241284"/>
    </source>
</evidence>
<evidence type="ECO:0000259" key="1">
    <source>
        <dbReference type="Pfam" id="PF00534"/>
    </source>
</evidence>
<reference evidence="2 3" key="1">
    <citation type="submission" date="2017-04" db="EMBL/GenBank/DDBJ databases">
        <title>Novel microbial lineages endemic to geothermal iron-oxide mats fill important gaps in the evolutionary history of Archaea.</title>
        <authorList>
            <person name="Jay Z.J."/>
            <person name="Beam J.P."/>
            <person name="Dlakic M."/>
            <person name="Rusch D.B."/>
            <person name="Kozubal M.A."/>
            <person name="Inskeep W.P."/>
        </authorList>
    </citation>
    <scope>NUCLEOTIDE SEQUENCE [LARGE SCALE GENOMIC DNA]</scope>
    <source>
        <strain evidence="2">ECH_B_2</strain>
    </source>
</reference>
<dbReference type="CDD" id="cd03801">
    <property type="entry name" value="GT4_PimA-like"/>
    <property type="match status" value="1"/>
</dbReference>
<evidence type="ECO:0000313" key="2">
    <source>
        <dbReference type="EMBL" id="PSN96246.1"/>
    </source>
</evidence>
<dbReference type="Gene3D" id="3.40.50.2000">
    <property type="entry name" value="Glycogen Phosphorylase B"/>
    <property type="match status" value="2"/>
</dbReference>
<sequence length="456" mass="51099">MPIRICINSQTPFLRFKLSYSELVEKYGVLDDPLDIRMLEEGVDYDFSPGGVTAMVYPLIRNLVNEGYVSDAYWVSLGVDYPANVKVDGIHVSHIELEDRYRRDYASFKERLWAEIHGLGQHDFPIAEYNAYVHYNSINAQKLLEYVGKVDVFEVEDFQQLLVGQLIGPSAPAILRWHVPFVPEHFEGVLQRFVLKAIEGFDGVVVSTRRDLEGLIRSSYHGRAHQIYPFVDPSEWSEPPRSSKQEFLDMVGFREGERLLVMVARMDRIKSQDVAIRALARLKQRENLRLVLIGDGSFTSSGRGGLAHGKAYGWRAELEELAEGLGVSDRVVFLGYLPKRLVEAAYSCADAVLLTSKIEGFGVTVLEAWLYKKPVIVSTGAGVSELIVDGSNGYTFPPGDDGKLAERVMEALGAQTERLGENGYETSKRCHLKVSADNMKSVYEQVSSLYAQVGNT</sequence>
<feature type="domain" description="Glycosyl transferase family 1" evidence="1">
    <location>
        <begin position="249"/>
        <end position="425"/>
    </location>
</feature>
<dbReference type="SUPFAM" id="SSF53756">
    <property type="entry name" value="UDP-Glycosyltransferase/glycogen phosphorylase"/>
    <property type="match status" value="1"/>
</dbReference>
<dbReference type="Pfam" id="PF00534">
    <property type="entry name" value="Glycos_transf_1"/>
    <property type="match status" value="1"/>
</dbReference>
<protein>
    <recommendedName>
        <fullName evidence="1">Glycosyl transferase family 1 domain-containing protein</fullName>
    </recommendedName>
</protein>
<comment type="caution">
    <text evidence="2">The sequence shown here is derived from an EMBL/GenBank/DDBJ whole genome shotgun (WGS) entry which is preliminary data.</text>
</comment>
<dbReference type="Proteomes" id="UP000241284">
    <property type="component" value="Unassembled WGS sequence"/>
</dbReference>
<dbReference type="GO" id="GO:0016757">
    <property type="term" value="F:glycosyltransferase activity"/>
    <property type="evidence" value="ECO:0007669"/>
    <property type="project" value="InterPro"/>
</dbReference>
<accession>A0A2R6BCA1</accession>
<dbReference type="EMBL" id="NEXH01000003">
    <property type="protein sequence ID" value="PSN96246.1"/>
    <property type="molecule type" value="Genomic_DNA"/>
</dbReference>
<dbReference type="AlphaFoldDB" id="A0A2R6BCA1"/>
<dbReference type="PANTHER" id="PTHR12526">
    <property type="entry name" value="GLYCOSYLTRANSFERASE"/>
    <property type="match status" value="1"/>
</dbReference>
<name>A0A2R6BCA1_9ARCH</name>
<organism evidence="2 3">
    <name type="scientific">Candidatus Marsarchaeota G2 archaeon ECH_B_2</name>
    <dbReference type="NCBI Taxonomy" id="1978160"/>
    <lineage>
        <taxon>Archaea</taxon>
        <taxon>Candidatus Marsarchaeota</taxon>
        <taxon>Candidatus Marsarchaeota group 2</taxon>
    </lineage>
</organism>
<dbReference type="PANTHER" id="PTHR12526:SF630">
    <property type="entry name" value="GLYCOSYLTRANSFERASE"/>
    <property type="match status" value="1"/>
</dbReference>
<proteinExistence type="predicted"/>